<dbReference type="RefSeq" id="WP_013255308.1">
    <property type="nucleotide sequence ID" value="NC_014364.1"/>
</dbReference>
<dbReference type="CDD" id="cd07185">
    <property type="entry name" value="OmpA_C-like"/>
    <property type="match status" value="1"/>
</dbReference>
<dbReference type="PRINTS" id="PR01023">
    <property type="entry name" value="NAFLGMOTY"/>
</dbReference>
<evidence type="ECO:0000313" key="6">
    <source>
        <dbReference type="EMBL" id="ADK81847.1"/>
    </source>
</evidence>
<protein>
    <submittedName>
        <fullName evidence="6">OmpA/MotB domain protein</fullName>
    </submittedName>
</protein>
<proteinExistence type="predicted"/>
<dbReference type="Gene3D" id="2.60.120.1440">
    <property type="match status" value="1"/>
</dbReference>
<dbReference type="Proteomes" id="UP000002318">
    <property type="component" value="Chromosome"/>
</dbReference>
<evidence type="ECO:0000256" key="3">
    <source>
        <dbReference type="ARBA" id="ARBA00023237"/>
    </source>
</evidence>
<dbReference type="OrthoDB" id="345640at2"/>
<reference evidence="6 7" key="1">
    <citation type="journal article" date="2010" name="Stand. Genomic Sci.">
        <title>Complete genome sequence of Spirochaeta smaragdinae type strain (SEBR 4228).</title>
        <authorList>
            <person name="Mavromatis K."/>
            <person name="Yasawong M."/>
            <person name="Chertkov O."/>
            <person name="Lapidus A."/>
            <person name="Lucas S."/>
            <person name="Nolan M."/>
            <person name="Del Rio T.G."/>
            <person name="Tice H."/>
            <person name="Cheng J.F."/>
            <person name="Pitluck S."/>
            <person name="Liolios K."/>
            <person name="Ivanova N."/>
            <person name="Tapia R."/>
            <person name="Han C."/>
            <person name="Bruce D."/>
            <person name="Goodwin L."/>
            <person name="Pati A."/>
            <person name="Chen A."/>
            <person name="Palaniappan K."/>
            <person name="Land M."/>
            <person name="Hauser L."/>
            <person name="Chang Y.J."/>
            <person name="Jeffries C.D."/>
            <person name="Detter J.C."/>
            <person name="Rohde M."/>
            <person name="Brambilla E."/>
            <person name="Spring S."/>
            <person name="Goker M."/>
            <person name="Sikorski J."/>
            <person name="Woyke T."/>
            <person name="Bristow J."/>
            <person name="Eisen J.A."/>
            <person name="Markowitz V."/>
            <person name="Hugenholtz P."/>
            <person name="Klenk H.P."/>
            <person name="Kyrpides N.C."/>
        </authorList>
    </citation>
    <scope>NUCLEOTIDE SEQUENCE [LARGE SCALE GENOMIC DNA]</scope>
    <source>
        <strain evidence="7">DSM 11293 / JCM 15392 / SEBR 4228</strain>
    </source>
</reference>
<dbReference type="PANTHER" id="PTHR30329:SF21">
    <property type="entry name" value="LIPOPROTEIN YIAD-RELATED"/>
    <property type="match status" value="1"/>
</dbReference>
<dbReference type="InterPro" id="IPR006860">
    <property type="entry name" value="FecR"/>
</dbReference>
<accession>E1R8U0</accession>
<dbReference type="InterPro" id="IPR036737">
    <property type="entry name" value="OmpA-like_sf"/>
</dbReference>
<feature type="domain" description="OmpA-like" evidence="5">
    <location>
        <begin position="227"/>
        <end position="340"/>
    </location>
</feature>
<keyword evidence="7" id="KW-1185">Reference proteome</keyword>
<dbReference type="Gene3D" id="3.30.1330.60">
    <property type="entry name" value="OmpA-like domain"/>
    <property type="match status" value="1"/>
</dbReference>
<dbReference type="Pfam" id="PF00691">
    <property type="entry name" value="OmpA"/>
    <property type="match status" value="1"/>
</dbReference>
<keyword evidence="2 4" id="KW-0472">Membrane</keyword>
<dbReference type="HOGENOM" id="CLU_816137_0_0_12"/>
<dbReference type="eggNOG" id="COG4254">
    <property type="taxonomic scope" value="Bacteria"/>
</dbReference>
<dbReference type="STRING" id="573413.Spirs_2743"/>
<dbReference type="InterPro" id="IPR050330">
    <property type="entry name" value="Bact_OuterMem_StrucFunc"/>
</dbReference>
<comment type="subcellular location">
    <subcellularLocation>
        <location evidence="1">Cell outer membrane</location>
    </subcellularLocation>
</comment>
<dbReference type="InterPro" id="IPR006665">
    <property type="entry name" value="OmpA-like"/>
</dbReference>
<dbReference type="InterPro" id="IPR006664">
    <property type="entry name" value="OMP_bac"/>
</dbReference>
<dbReference type="PANTHER" id="PTHR30329">
    <property type="entry name" value="STATOR ELEMENT OF FLAGELLAR MOTOR COMPLEX"/>
    <property type="match status" value="1"/>
</dbReference>
<evidence type="ECO:0000256" key="1">
    <source>
        <dbReference type="ARBA" id="ARBA00004442"/>
    </source>
</evidence>
<dbReference type="Pfam" id="PF04773">
    <property type="entry name" value="FecR"/>
    <property type="match status" value="1"/>
</dbReference>
<dbReference type="EMBL" id="CP002116">
    <property type="protein sequence ID" value="ADK81847.1"/>
    <property type="molecule type" value="Genomic_DNA"/>
</dbReference>
<dbReference type="AlphaFoldDB" id="E1R8U0"/>
<evidence type="ECO:0000313" key="7">
    <source>
        <dbReference type="Proteomes" id="UP000002318"/>
    </source>
</evidence>
<name>E1R8U0_SEDSS</name>
<evidence type="ECO:0000259" key="5">
    <source>
        <dbReference type="PROSITE" id="PS51123"/>
    </source>
</evidence>
<evidence type="ECO:0000256" key="4">
    <source>
        <dbReference type="PROSITE-ProRule" id="PRU00473"/>
    </source>
</evidence>
<dbReference type="PRINTS" id="PR01021">
    <property type="entry name" value="OMPADOMAIN"/>
</dbReference>
<keyword evidence="3" id="KW-0998">Cell outer membrane</keyword>
<dbReference type="PROSITE" id="PS51123">
    <property type="entry name" value="OMPA_2"/>
    <property type="match status" value="1"/>
</dbReference>
<sequence>MKIDISNIKKSFLLAALIALLLVIFIITATVRLAARSELAFRSPVRILKNPVATWVVPESLLFYKGDRDGKEIETGQKIGEKSFIRTGEGGEVDLRFDDGTLIRIAENSQASIADISLKETDISLEKGRIISRFQKITGSGNHRVETPNAVCGIRGTELIFDAGQEGTTIYGMSGLTEVASPDHPENPVLLGFQQKTRVNQGALPSPPEEMSDEEVAYFRMLLDSLHNEVVVLVTSTLSFKPDSAELTPESGEELSRIASILKKKRIEVEIAGHTADVGDRASQYTLSLQRAESVKRTLVSLGVKERRLSVKGYGGSRPIASNDSQEGRAQNRRVEFLVR</sequence>
<dbReference type="KEGG" id="ssm:Spirs_2743"/>
<dbReference type="GO" id="GO:0009279">
    <property type="term" value="C:cell outer membrane"/>
    <property type="evidence" value="ECO:0007669"/>
    <property type="project" value="UniProtKB-SubCell"/>
</dbReference>
<evidence type="ECO:0000256" key="2">
    <source>
        <dbReference type="ARBA" id="ARBA00023136"/>
    </source>
</evidence>
<dbReference type="eggNOG" id="COG2885">
    <property type="taxonomic scope" value="Bacteria"/>
</dbReference>
<gene>
    <name evidence="6" type="ordered locus">Spirs_2743</name>
</gene>
<dbReference type="SUPFAM" id="SSF103088">
    <property type="entry name" value="OmpA-like"/>
    <property type="match status" value="1"/>
</dbReference>
<organism evidence="6 7">
    <name type="scientific">Sediminispirochaeta smaragdinae (strain DSM 11293 / JCM 15392 / SEBR 4228)</name>
    <name type="common">Spirochaeta smaragdinae</name>
    <dbReference type="NCBI Taxonomy" id="573413"/>
    <lineage>
        <taxon>Bacteria</taxon>
        <taxon>Pseudomonadati</taxon>
        <taxon>Spirochaetota</taxon>
        <taxon>Spirochaetia</taxon>
        <taxon>Spirochaetales</taxon>
        <taxon>Spirochaetaceae</taxon>
        <taxon>Sediminispirochaeta</taxon>
    </lineage>
</organism>